<accession>A0A1S4KI66</accession>
<proteinExistence type="predicted"/>
<dbReference type="VEuPathDB" id="VectorBase:CPIJ039891"/>
<name>A0A1S4KI66_CULQU</name>
<keyword evidence="2" id="KW-1185">Reference proteome</keyword>
<organism evidence="1 2">
    <name type="scientific">Culex quinquefasciatus</name>
    <name type="common">Southern house mosquito</name>
    <name type="synonym">Culex pungens</name>
    <dbReference type="NCBI Taxonomy" id="7176"/>
    <lineage>
        <taxon>Eukaryota</taxon>
        <taxon>Metazoa</taxon>
        <taxon>Ecdysozoa</taxon>
        <taxon>Arthropoda</taxon>
        <taxon>Hexapoda</taxon>
        <taxon>Insecta</taxon>
        <taxon>Pterygota</taxon>
        <taxon>Neoptera</taxon>
        <taxon>Endopterygota</taxon>
        <taxon>Diptera</taxon>
        <taxon>Nematocera</taxon>
        <taxon>Culicoidea</taxon>
        <taxon>Culicidae</taxon>
        <taxon>Culicinae</taxon>
        <taxon>Culicini</taxon>
        <taxon>Culex</taxon>
        <taxon>Culex</taxon>
    </lineage>
</organism>
<evidence type="ECO:0000313" key="1">
    <source>
        <dbReference type="EnsemblMetazoa" id="CPIJ039891-PA"/>
    </source>
</evidence>
<reference evidence="1" key="1">
    <citation type="submission" date="2020-05" db="UniProtKB">
        <authorList>
            <consortium name="EnsemblMetazoa"/>
        </authorList>
    </citation>
    <scope>IDENTIFICATION</scope>
    <source>
        <strain evidence="1">JHB</strain>
    </source>
</reference>
<protein>
    <submittedName>
        <fullName evidence="1">Uncharacterized protein</fullName>
    </submittedName>
</protein>
<dbReference type="AlphaFoldDB" id="A0A1S4KI66"/>
<sequence>MILRVILAEVLLLTLCRSVSGQEKCTTESDINDIKAVLANLKNNCIVNVAYSVNNVDSVCKLLLEQIKTGLTKLTHQRRMMSKRYVTKEQFEQLENSYDRQLREVLASLNSQKRYSGDSLQDDLDGALDDTNSLINMEKELCVQLRTWDDTNDRLRKELFDHLIAKGDIAGALKRFSQMKSDYYTEAIFHDLAWRHNQSVDVMTQLLDVIQDLDDRTEALTLVYENAKKYYRLNLDSDLTLLQVEAEVVKVKDRIEKGGLITSIQRRKLFDMSLELDVKTEQVVSRLMEYDSDRESEVLTNLKKVFVRLEPSQMKKIAKVICLASYSQQRRFVNFLAILPSYSKIDALEVMVESGLKGLQFSIMWTLNKIGQISGVLSGNFNQSVVDRVMEKLDESVKSVVKCTDKLKITNHNGGCIQISETNKIVWRFKSRTIFHKVLLVDSSRCTTFKLNSFNDTNEFFSIVSHTGRRLVFTDGDFSKHAKYVGNEPNLGLVQANGIWLLEPSTDSFLRIRVNRHIAKIPIVHDLWTASKDSEDHVLVVWEHTLFGEGNDRLLWKLECVE</sequence>
<evidence type="ECO:0000313" key="2">
    <source>
        <dbReference type="Proteomes" id="UP000002320"/>
    </source>
</evidence>
<dbReference type="EnsemblMetazoa" id="CPIJ039891-RA">
    <property type="protein sequence ID" value="CPIJ039891-PA"/>
    <property type="gene ID" value="CPIJ039891"/>
</dbReference>
<dbReference type="Proteomes" id="UP000002320">
    <property type="component" value="Unassembled WGS sequence"/>
</dbReference>
<dbReference type="InParanoid" id="A0A1S4KI66"/>